<name>A0A0A7S059_FRIPE</name>
<protein>
    <submittedName>
        <fullName evidence="1">Uncharacterized protein</fullName>
    </submittedName>
</protein>
<proteinExistence type="predicted"/>
<keyword evidence="2" id="KW-1185">Reference proteome</keyword>
<evidence type="ECO:0000313" key="2">
    <source>
        <dbReference type="Proteomes" id="UP000030901"/>
    </source>
</evidence>
<dbReference type="Proteomes" id="UP000030901">
    <property type="component" value="Chromosome"/>
</dbReference>
<gene>
    <name evidence="1" type="ORF">FPB0191_01116</name>
</gene>
<dbReference type="HOGENOM" id="CLU_2452129_0_0_6"/>
<dbReference type="EMBL" id="CP009056">
    <property type="protein sequence ID" value="AJA44940.1"/>
    <property type="molecule type" value="Genomic_DNA"/>
</dbReference>
<evidence type="ECO:0000313" key="1">
    <source>
        <dbReference type="EMBL" id="AJA44940.1"/>
    </source>
</evidence>
<dbReference type="OrthoDB" id="1016222at2"/>
<sequence length="91" mass="10036">MAYSPICQNSHRYDNSFGSLPNYQGTFSRHKCAGCAYELGYFHAINQIPKAKNDSVLATIPYSQAGHVRHKDAFAAYNDGYKFALSLAIAA</sequence>
<reference evidence="1 2" key="1">
    <citation type="journal article" date="2014" name="Appl. Environ. Microbiol.">
        <title>Gut symbionts from distinct hosts exhibit genotoxic activity via divergent colibactin biosynthetic pathways.</title>
        <authorList>
            <person name="Engel P."/>
            <person name="Vizcaino M.I."/>
            <person name="Crawford J.M."/>
        </authorList>
    </citation>
    <scope>NUCLEOTIDE SEQUENCE [LARGE SCALE GENOMIC DNA]</scope>
    <source>
        <strain evidence="1 2">PEB0191</strain>
    </source>
</reference>
<accession>A0A0A7S059</accession>
<dbReference type="KEGG" id="fpp:FPB0191_01116"/>
<dbReference type="AlphaFoldDB" id="A0A0A7S059"/>
<organism evidence="1 2">
    <name type="scientific">Frischella perrara</name>
    <dbReference type="NCBI Taxonomy" id="1267021"/>
    <lineage>
        <taxon>Bacteria</taxon>
        <taxon>Pseudomonadati</taxon>
        <taxon>Pseudomonadota</taxon>
        <taxon>Gammaproteobacteria</taxon>
        <taxon>Orbales</taxon>
        <taxon>Orbaceae</taxon>
        <taxon>Frischella</taxon>
    </lineage>
</organism>
<dbReference type="RefSeq" id="WP_039104543.1">
    <property type="nucleotide sequence ID" value="NZ_CAMLJH010000008.1"/>
</dbReference>